<dbReference type="KEGG" id="pdq:CL55_00013010"/>
<organism evidence="7 8">
    <name type="scientific">Polynucleobacter duraquae</name>
    <dbReference type="NCBI Taxonomy" id="1835254"/>
    <lineage>
        <taxon>Bacteria</taxon>
        <taxon>Pseudomonadati</taxon>
        <taxon>Pseudomonadota</taxon>
        <taxon>Betaproteobacteria</taxon>
        <taxon>Burkholderiales</taxon>
        <taxon>Burkholderiaceae</taxon>
        <taxon>Polynucleobacter</taxon>
    </lineage>
</organism>
<dbReference type="OrthoDB" id="9800654at2"/>
<feature type="domain" description="ABC transporter" evidence="6">
    <location>
        <begin position="12"/>
        <end position="229"/>
    </location>
</feature>
<proteinExistence type="predicted"/>
<dbReference type="PROSITE" id="PS50893">
    <property type="entry name" value="ABC_TRANSPORTER_2"/>
    <property type="match status" value="1"/>
</dbReference>
<dbReference type="InterPro" id="IPR017871">
    <property type="entry name" value="ABC_transporter-like_CS"/>
</dbReference>
<dbReference type="PROSITE" id="PS00211">
    <property type="entry name" value="ABC_TRANSPORTER_1"/>
    <property type="match status" value="1"/>
</dbReference>
<evidence type="ECO:0000256" key="4">
    <source>
        <dbReference type="ARBA" id="ARBA00022741"/>
    </source>
</evidence>
<dbReference type="SUPFAM" id="SSF52540">
    <property type="entry name" value="P-loop containing nucleoside triphosphate hydrolases"/>
    <property type="match status" value="1"/>
</dbReference>
<keyword evidence="1" id="KW-0813">Transport</keyword>
<keyword evidence="5" id="KW-0067">ATP-binding</keyword>
<keyword evidence="3" id="KW-0472">Membrane</keyword>
<evidence type="ECO:0000256" key="3">
    <source>
        <dbReference type="ARBA" id="ARBA00022519"/>
    </source>
</evidence>
<evidence type="ECO:0000256" key="2">
    <source>
        <dbReference type="ARBA" id="ARBA00022475"/>
    </source>
</evidence>
<evidence type="ECO:0000256" key="5">
    <source>
        <dbReference type="ARBA" id="ARBA00022840"/>
    </source>
</evidence>
<keyword evidence="8" id="KW-1185">Reference proteome</keyword>
<dbReference type="GO" id="GO:0005524">
    <property type="term" value="F:ATP binding"/>
    <property type="evidence" value="ECO:0007669"/>
    <property type="project" value="UniProtKB-KW"/>
</dbReference>
<dbReference type="HOGENOM" id="CLU_000604_1_22_4"/>
<protein>
    <submittedName>
        <fullName evidence="7">ABC-type multidrug transport system, ATPase component</fullName>
    </submittedName>
</protein>
<dbReference type="RefSeq" id="WP_046330378.1">
    <property type="nucleotide sequence ID" value="NZ_CP007501.1"/>
</dbReference>
<reference evidence="7 8" key="1">
    <citation type="submission" date="2014-03" db="EMBL/GenBank/DDBJ databases">
        <title>Genome of Polynucleobacter strain MWH-MoK4.</title>
        <authorList>
            <person name="Hahn M.W."/>
        </authorList>
    </citation>
    <scope>NUCLEOTIDE SEQUENCE [LARGE SCALE GENOMIC DNA]</scope>
    <source>
        <strain evidence="7 8">MWH-MoK4</strain>
    </source>
</reference>
<dbReference type="GO" id="GO:0016887">
    <property type="term" value="F:ATP hydrolysis activity"/>
    <property type="evidence" value="ECO:0007669"/>
    <property type="project" value="InterPro"/>
</dbReference>
<dbReference type="Gene3D" id="3.40.50.300">
    <property type="entry name" value="P-loop containing nucleotide triphosphate hydrolases"/>
    <property type="match status" value="1"/>
</dbReference>
<evidence type="ECO:0000259" key="6">
    <source>
        <dbReference type="PROSITE" id="PS50893"/>
    </source>
</evidence>
<gene>
    <name evidence="7" type="ORF">CL55_00013010</name>
</gene>
<dbReference type="AlphaFoldDB" id="A0A0E3V0W4"/>
<name>A0A0E3V0W4_9BURK</name>
<dbReference type="Pfam" id="PF00005">
    <property type="entry name" value="ABC_tran"/>
    <property type="match status" value="1"/>
</dbReference>
<dbReference type="PANTHER" id="PTHR42939:SF1">
    <property type="entry name" value="ABC TRANSPORTER ATP-BINDING PROTEIN ALBC-RELATED"/>
    <property type="match status" value="1"/>
</dbReference>
<sequence length="236" mass="25924">MVDHSEQFKQFIELKGVIVKRDGRIILDIPHAVIPADRICACIGPNGAGKTTFLKLIDGLIRPDSGTVTHSSGLIKSSLVLHHTPMIKASARTNIAMVKDSDTSINSIAIDLVMEQIGLSHLANSPAHKLSAGERQKLCLGRAILQKPNLILLDEPTANLDPNTTEQVEEIIRQFKSQGSDVIFTSHQLAQVQRIAEYIIFIDQGQIKEKGPVGPFFADPQTQAAKRYLHQELLVD</sequence>
<accession>A0A0E3V0W4</accession>
<dbReference type="InterPro" id="IPR027417">
    <property type="entry name" value="P-loop_NTPase"/>
</dbReference>
<dbReference type="InterPro" id="IPR003593">
    <property type="entry name" value="AAA+_ATPase"/>
</dbReference>
<dbReference type="PANTHER" id="PTHR42939">
    <property type="entry name" value="ABC TRANSPORTER ATP-BINDING PROTEIN ALBC-RELATED"/>
    <property type="match status" value="1"/>
</dbReference>
<evidence type="ECO:0000313" key="8">
    <source>
        <dbReference type="Proteomes" id="UP000061135"/>
    </source>
</evidence>
<dbReference type="STRING" id="1835254.CL55_00013010"/>
<evidence type="ECO:0000256" key="1">
    <source>
        <dbReference type="ARBA" id="ARBA00022448"/>
    </source>
</evidence>
<dbReference type="InterPro" id="IPR051782">
    <property type="entry name" value="ABC_Transporter_VariousFunc"/>
</dbReference>
<dbReference type="EMBL" id="CP007501">
    <property type="protein sequence ID" value="AKD25634.1"/>
    <property type="molecule type" value="Genomic_DNA"/>
</dbReference>
<dbReference type="SMART" id="SM00382">
    <property type="entry name" value="AAA"/>
    <property type="match status" value="1"/>
</dbReference>
<keyword evidence="2" id="KW-1003">Cell membrane</keyword>
<keyword evidence="4" id="KW-0547">Nucleotide-binding</keyword>
<dbReference type="PATRIC" id="fig|576611.7.peg.1323"/>
<dbReference type="Proteomes" id="UP000061135">
    <property type="component" value="Chromosome"/>
</dbReference>
<dbReference type="InterPro" id="IPR003439">
    <property type="entry name" value="ABC_transporter-like_ATP-bd"/>
</dbReference>
<keyword evidence="3" id="KW-0997">Cell inner membrane</keyword>
<evidence type="ECO:0000313" key="7">
    <source>
        <dbReference type="EMBL" id="AKD25634.1"/>
    </source>
</evidence>